<reference evidence="1 2" key="1">
    <citation type="journal article" date="2006" name="Science">
        <title>The genome of black cottonwood, Populus trichocarpa (Torr. &amp; Gray).</title>
        <authorList>
            <person name="Tuskan G.A."/>
            <person name="Difazio S."/>
            <person name="Jansson S."/>
            <person name="Bohlmann J."/>
            <person name="Grigoriev I."/>
            <person name="Hellsten U."/>
            <person name="Putnam N."/>
            <person name="Ralph S."/>
            <person name="Rombauts S."/>
            <person name="Salamov A."/>
            <person name="Schein J."/>
            <person name="Sterck L."/>
            <person name="Aerts A."/>
            <person name="Bhalerao R.R."/>
            <person name="Bhalerao R.P."/>
            <person name="Blaudez D."/>
            <person name="Boerjan W."/>
            <person name="Brun A."/>
            <person name="Brunner A."/>
            <person name="Busov V."/>
            <person name="Campbell M."/>
            <person name="Carlson J."/>
            <person name="Chalot M."/>
            <person name="Chapman J."/>
            <person name="Chen G.L."/>
            <person name="Cooper D."/>
            <person name="Coutinho P.M."/>
            <person name="Couturier J."/>
            <person name="Covert S."/>
            <person name="Cronk Q."/>
            <person name="Cunningham R."/>
            <person name="Davis J."/>
            <person name="Degroeve S."/>
            <person name="Dejardin A."/>
            <person name="Depamphilis C."/>
            <person name="Detter J."/>
            <person name="Dirks B."/>
            <person name="Dubchak I."/>
            <person name="Duplessis S."/>
            <person name="Ehlting J."/>
            <person name="Ellis B."/>
            <person name="Gendler K."/>
            <person name="Goodstein D."/>
            <person name="Gribskov M."/>
            <person name="Grimwood J."/>
            <person name="Groover A."/>
            <person name="Gunter L."/>
            <person name="Hamberger B."/>
            <person name="Heinze B."/>
            <person name="Helariutta Y."/>
            <person name="Henrissat B."/>
            <person name="Holligan D."/>
            <person name="Holt R."/>
            <person name="Huang W."/>
            <person name="Islam-Faridi N."/>
            <person name="Jones S."/>
            <person name="Jones-Rhoades M."/>
            <person name="Jorgensen R."/>
            <person name="Joshi C."/>
            <person name="Kangasjarvi J."/>
            <person name="Karlsson J."/>
            <person name="Kelleher C."/>
            <person name="Kirkpatrick R."/>
            <person name="Kirst M."/>
            <person name="Kohler A."/>
            <person name="Kalluri U."/>
            <person name="Larimer F."/>
            <person name="Leebens-Mack J."/>
            <person name="Leple J.C."/>
            <person name="Locascio P."/>
            <person name="Lou Y."/>
            <person name="Lucas S."/>
            <person name="Martin F."/>
            <person name="Montanini B."/>
            <person name="Napoli C."/>
            <person name="Nelson D.R."/>
            <person name="Nelson C."/>
            <person name="Nieminen K."/>
            <person name="Nilsson O."/>
            <person name="Pereda V."/>
            <person name="Peter G."/>
            <person name="Philippe R."/>
            <person name="Pilate G."/>
            <person name="Poliakov A."/>
            <person name="Razumovskaya J."/>
            <person name="Richardson P."/>
            <person name="Rinaldi C."/>
            <person name="Ritland K."/>
            <person name="Rouze P."/>
            <person name="Ryaboy D."/>
            <person name="Schmutz J."/>
            <person name="Schrader J."/>
            <person name="Segerman B."/>
            <person name="Shin H."/>
            <person name="Siddiqui A."/>
            <person name="Sterky F."/>
            <person name="Terry A."/>
            <person name="Tsai C.J."/>
            <person name="Uberbacher E."/>
            <person name="Unneberg P."/>
            <person name="Vahala J."/>
            <person name="Wall K."/>
            <person name="Wessler S."/>
            <person name="Yang G."/>
            <person name="Yin T."/>
            <person name="Douglas C."/>
            <person name="Marra M."/>
            <person name="Sandberg G."/>
            <person name="Van de Peer Y."/>
            <person name="Rokhsar D."/>
        </authorList>
    </citation>
    <scope>NUCLEOTIDE SEQUENCE [LARGE SCALE GENOMIC DNA]</scope>
    <source>
        <strain evidence="2">cv. Nisqually</strain>
    </source>
</reference>
<protein>
    <submittedName>
        <fullName evidence="1">Uncharacterized protein</fullName>
    </submittedName>
</protein>
<evidence type="ECO:0000313" key="2">
    <source>
        <dbReference type="Proteomes" id="UP000006729"/>
    </source>
</evidence>
<dbReference type="EMBL" id="CM009290">
    <property type="protein sequence ID" value="KAI9400770.1"/>
    <property type="molecule type" value="Genomic_DNA"/>
</dbReference>
<evidence type="ECO:0000313" key="1">
    <source>
        <dbReference type="EMBL" id="KAI9400770.1"/>
    </source>
</evidence>
<sequence>MAAMIDWKACSSIRPHAYDVFLSFRGADTRKNFTGHLYMALQGAGIRTFRDEDEIEGGEHIGFKITKAIQESKMSLVVFSRDYASSKWCLEELLMIMKRRETIGHIVLPVFYEVDPDDVSMQTGFFAEAFASHEKNFMDNRDMEECREALRKVADLKGPVLRDRYEAQFIQDIVKEVGKKLNRMILHVPPYLVGIESRVKEIRSWLQDGSDKVGIAILHGFGGVGKTTIAKTVFNQNFHEFDSWSFLRDVRETSNQPNGLVKLQRRLLSDILKGEPQKINNVDEGNIKIQNALAYKRVLVVLDDVDHLDQLDKVIGDRNQLYQGSKIIVTARHGSLLKSHEACEKFGVDALCYDESLQLFSWHAFGQELPNEGYEEFSQKIVHHCAGIPLVLEVLGSSLSGQSTDFWKRASQEPEAIDGDGKIQKILKISYDSLRDERDKNLFLDIACFFIGNDKDYVRRILECCDFYRTLGIQKLIDRCLITIDKDNKLMMHQLLRDMGREIVRQESPEDLGKRTRLWHHDDALDILEKNMVRKLLFMFPRNNICVCILLLRKQFFLKQGTQKVKSLVLDQQLLNTENEVHLEAEAFTKMRNLKLLHLNNVKLSGGYVNLPKSLVWLCWHGFSLNCLPNDLFLKDLVVLDLCNSSLKQVWNGIRECRRLKILDLSHSLCLVTTPDFSGLQSLEILLLEGCISLVEVHYSIGNLKRLVFINLKDCKNLRKLPSEMSELKSLQELNLSGCFNLEEIPEQVGKLSSEMALHADGMSIKTLLALVRSLWAWESSRKSLLSAPFTLSFLPDSLIKLTVSDCNLEDLDILDLSRLSSLEYLDLSGNPICNLPDSMNCLTALKSLLLHRCPRLQSLPELPESLMRLIASNYGSSERITNLQNLLGPLEVDTFNHHKLIEGQGVFKLELVRNFVVEMIKMVHLFNLASVGNIEVTRSNVVTSTQRKLSVQVFHDSGTSSIFLPGSDVPDWFYVRTESCQTTFYLPPSFGCEICGLNICVAYACINPEVVFNKPYYAKIRIETKELLWEYTPEFFGFPEANEDMLWLCHWKFKDWFKDGDAVQFSVAMAPYFQMKRCGIRPLYEQQDDDDDDDDVVESNSGEIVQGTSRRRRTLTDRDLIAYKRDATYDLHHYDTLINSLKNQSEL</sequence>
<organism evidence="1 2">
    <name type="scientific">Populus trichocarpa</name>
    <name type="common">Western balsam poplar</name>
    <name type="synonym">Populus balsamifera subsp. trichocarpa</name>
    <dbReference type="NCBI Taxonomy" id="3694"/>
    <lineage>
        <taxon>Eukaryota</taxon>
        <taxon>Viridiplantae</taxon>
        <taxon>Streptophyta</taxon>
        <taxon>Embryophyta</taxon>
        <taxon>Tracheophyta</taxon>
        <taxon>Spermatophyta</taxon>
        <taxon>Magnoliopsida</taxon>
        <taxon>eudicotyledons</taxon>
        <taxon>Gunneridae</taxon>
        <taxon>Pentapetalae</taxon>
        <taxon>rosids</taxon>
        <taxon>fabids</taxon>
        <taxon>Malpighiales</taxon>
        <taxon>Salicaceae</taxon>
        <taxon>Saliceae</taxon>
        <taxon>Populus</taxon>
    </lineage>
</organism>
<gene>
    <name evidence="1" type="ORF">POPTR_001G028750v4</name>
</gene>
<name>A0ACC0THR8_POPTR</name>
<comment type="caution">
    <text evidence="1">The sequence shown here is derived from an EMBL/GenBank/DDBJ whole genome shotgun (WGS) entry which is preliminary data.</text>
</comment>
<proteinExistence type="predicted"/>
<dbReference type="Proteomes" id="UP000006729">
    <property type="component" value="Chromosome 1"/>
</dbReference>
<keyword evidence="2" id="KW-1185">Reference proteome</keyword>
<accession>A0ACC0THR8</accession>